<dbReference type="InterPro" id="IPR002477">
    <property type="entry name" value="Peptidoglycan-bd-like"/>
</dbReference>
<keyword evidence="5" id="KW-0449">Lipoprotein</keyword>
<feature type="domain" description="Glycine zipper 2TM" evidence="8">
    <location>
        <begin position="65"/>
        <end position="105"/>
    </location>
</feature>
<dbReference type="InterPro" id="IPR051407">
    <property type="entry name" value="Bact_OM_lipoprot/Surf_antigen"/>
</dbReference>
<evidence type="ECO:0000256" key="5">
    <source>
        <dbReference type="ARBA" id="ARBA00023288"/>
    </source>
</evidence>
<evidence type="ECO:0000256" key="3">
    <source>
        <dbReference type="ARBA" id="ARBA00015281"/>
    </source>
</evidence>
<dbReference type="EMBL" id="VHSH01000012">
    <property type="protein sequence ID" value="TQV72458.1"/>
    <property type="molecule type" value="Genomic_DNA"/>
</dbReference>
<comment type="similarity">
    <text evidence="2">Belongs to the rickettsiale 17 kDa surface antigen family.</text>
</comment>
<keyword evidence="4" id="KW-0472">Membrane</keyword>
<dbReference type="OrthoDB" id="7366802at2"/>
<dbReference type="SUPFAM" id="SSF47090">
    <property type="entry name" value="PGBD-like"/>
    <property type="match status" value="1"/>
</dbReference>
<proteinExistence type="inferred from homology"/>
<keyword evidence="10" id="KW-1185">Reference proteome</keyword>
<protein>
    <recommendedName>
        <fullName evidence="3">17 kDa surface antigen</fullName>
    </recommendedName>
</protein>
<dbReference type="Pfam" id="PF05433">
    <property type="entry name" value="Rick_17kDa_Anti"/>
    <property type="match status" value="1"/>
</dbReference>
<accession>A0A545T5L1</accession>
<reference evidence="9 10" key="1">
    <citation type="submission" date="2019-06" db="EMBL/GenBank/DDBJ databases">
        <title>Whole genome sequence for Rhodospirillaceae sp. R148.</title>
        <authorList>
            <person name="Wang G."/>
        </authorList>
    </citation>
    <scope>NUCLEOTIDE SEQUENCE [LARGE SCALE GENOMIC DNA]</scope>
    <source>
        <strain evidence="9 10">R148</strain>
    </source>
</reference>
<evidence type="ECO:0000313" key="10">
    <source>
        <dbReference type="Proteomes" id="UP000315252"/>
    </source>
</evidence>
<evidence type="ECO:0000313" key="9">
    <source>
        <dbReference type="EMBL" id="TQV72458.1"/>
    </source>
</evidence>
<evidence type="ECO:0000256" key="6">
    <source>
        <dbReference type="SAM" id="MobiDB-lite"/>
    </source>
</evidence>
<dbReference type="Pfam" id="PF01471">
    <property type="entry name" value="PG_binding_1"/>
    <property type="match status" value="1"/>
</dbReference>
<dbReference type="InterPro" id="IPR008816">
    <property type="entry name" value="Gly_zipper_2TM_dom"/>
</dbReference>
<dbReference type="InterPro" id="IPR036365">
    <property type="entry name" value="PGBD-like_sf"/>
</dbReference>
<name>A0A545T5L1_9PROT</name>
<evidence type="ECO:0000259" key="7">
    <source>
        <dbReference type="Pfam" id="PF01471"/>
    </source>
</evidence>
<dbReference type="RefSeq" id="WP_142899305.1">
    <property type="nucleotide sequence ID" value="NZ_ML660063.1"/>
</dbReference>
<dbReference type="Gene3D" id="1.10.101.10">
    <property type="entry name" value="PGBD-like superfamily/PGBD"/>
    <property type="match status" value="1"/>
</dbReference>
<feature type="compositionally biased region" description="Polar residues" evidence="6">
    <location>
        <begin position="1"/>
        <end position="16"/>
    </location>
</feature>
<sequence>MTAFNSASRQSRSWLSPSPARAVAGRPRSKPHVRAAVVTAGLIAALALAGCASDSGESEPAAPALGTIGGAAAGGVLGSTIGKGKGQLAAIVGGAILGGVIGNQVVDRPVEERKSKERETSRDREMERQLELERQRDARAEDARDRDVQRQLDFDRQSTLQEEELRRELRERELFEQWKSQRVGGAPLVAAPDIQAAQRLLVALGHYQGPIDGIQGGGTRAATRAFQQIKGLPQNGVLTEDLVNLMRASL</sequence>
<feature type="region of interest" description="Disordered" evidence="6">
    <location>
        <begin position="1"/>
        <end position="30"/>
    </location>
</feature>
<evidence type="ECO:0000256" key="2">
    <source>
        <dbReference type="ARBA" id="ARBA00008681"/>
    </source>
</evidence>
<dbReference type="PANTHER" id="PTHR35603">
    <property type="match status" value="1"/>
</dbReference>
<comment type="subcellular location">
    <subcellularLocation>
        <location evidence="1">Cell outer membrane</location>
        <topology evidence="1">Lipid-anchor</topology>
    </subcellularLocation>
</comment>
<dbReference type="AlphaFoldDB" id="A0A545T5L1"/>
<feature type="domain" description="Peptidoglycan binding-like" evidence="7">
    <location>
        <begin position="192"/>
        <end position="246"/>
    </location>
</feature>
<evidence type="ECO:0000256" key="4">
    <source>
        <dbReference type="ARBA" id="ARBA00023136"/>
    </source>
</evidence>
<comment type="caution">
    <text evidence="9">The sequence shown here is derived from an EMBL/GenBank/DDBJ whole genome shotgun (WGS) entry which is preliminary data.</text>
</comment>
<feature type="region of interest" description="Disordered" evidence="6">
    <location>
        <begin position="109"/>
        <end position="150"/>
    </location>
</feature>
<organism evidence="9 10">
    <name type="scientific">Denitrobaculum tricleocarpae</name>
    <dbReference type="NCBI Taxonomy" id="2591009"/>
    <lineage>
        <taxon>Bacteria</taxon>
        <taxon>Pseudomonadati</taxon>
        <taxon>Pseudomonadota</taxon>
        <taxon>Alphaproteobacteria</taxon>
        <taxon>Rhodospirillales</taxon>
        <taxon>Rhodospirillaceae</taxon>
        <taxon>Denitrobaculum</taxon>
    </lineage>
</organism>
<evidence type="ECO:0000256" key="1">
    <source>
        <dbReference type="ARBA" id="ARBA00004459"/>
    </source>
</evidence>
<dbReference type="Proteomes" id="UP000315252">
    <property type="component" value="Unassembled WGS sequence"/>
</dbReference>
<dbReference type="PANTHER" id="PTHR35603:SF2">
    <property type="entry name" value="OUTER MEMBRANE LIPOPROTEIN"/>
    <property type="match status" value="1"/>
</dbReference>
<evidence type="ECO:0000259" key="8">
    <source>
        <dbReference type="Pfam" id="PF05433"/>
    </source>
</evidence>
<dbReference type="InterPro" id="IPR036366">
    <property type="entry name" value="PGBDSf"/>
</dbReference>
<gene>
    <name evidence="9" type="ORF">FKG95_25630</name>
</gene>
<dbReference type="GO" id="GO:0009279">
    <property type="term" value="C:cell outer membrane"/>
    <property type="evidence" value="ECO:0007669"/>
    <property type="project" value="UniProtKB-SubCell"/>
</dbReference>